<feature type="coiled-coil region" evidence="1">
    <location>
        <begin position="129"/>
        <end position="156"/>
    </location>
</feature>
<evidence type="ECO:0000313" key="3">
    <source>
        <dbReference type="EMBL" id="KAI6657270.1"/>
    </source>
</evidence>
<feature type="compositionally biased region" description="Polar residues" evidence="2">
    <location>
        <begin position="295"/>
        <end position="306"/>
    </location>
</feature>
<feature type="compositionally biased region" description="Low complexity" evidence="2">
    <location>
        <begin position="270"/>
        <end position="281"/>
    </location>
</feature>
<accession>A0AAV7K8V7</accession>
<feature type="compositionally biased region" description="Low complexity" evidence="2">
    <location>
        <begin position="721"/>
        <end position="746"/>
    </location>
</feature>
<reference evidence="3 4" key="1">
    <citation type="journal article" date="2023" name="BMC Biol.">
        <title>The compact genome of the sponge Oopsacas minuta (Hexactinellida) is lacking key metazoan core genes.</title>
        <authorList>
            <person name="Santini S."/>
            <person name="Schenkelaars Q."/>
            <person name="Jourda C."/>
            <person name="Duchesne M."/>
            <person name="Belahbib H."/>
            <person name="Rocher C."/>
            <person name="Selva M."/>
            <person name="Riesgo A."/>
            <person name="Vervoort M."/>
            <person name="Leys S.P."/>
            <person name="Kodjabachian L."/>
            <person name="Le Bivic A."/>
            <person name="Borchiellini C."/>
            <person name="Claverie J.M."/>
            <person name="Renard E."/>
        </authorList>
    </citation>
    <scope>NUCLEOTIDE SEQUENCE [LARGE SCALE GENOMIC DNA]</scope>
    <source>
        <strain evidence="3">SPO-2</strain>
    </source>
</reference>
<name>A0AAV7K8V7_9METZ</name>
<feature type="coiled-coil region" evidence="1">
    <location>
        <begin position="641"/>
        <end position="668"/>
    </location>
</feature>
<feature type="coiled-coil region" evidence="1">
    <location>
        <begin position="331"/>
        <end position="463"/>
    </location>
</feature>
<feature type="region of interest" description="Disordered" evidence="2">
    <location>
        <begin position="295"/>
        <end position="327"/>
    </location>
</feature>
<comment type="caution">
    <text evidence="3">The sequence shown here is derived from an EMBL/GenBank/DDBJ whole genome shotgun (WGS) entry which is preliminary data.</text>
</comment>
<sequence>MANEVRNLQLQKEIEGLRRKVVDAIEDKRRAVSRLNAEWDQKLLAEKTHNIKKWEVERQEMYLTLETNIKLAKDKDIAQILSDKDRELRRMRENMNYERDNAIRIAKANSEEKYRTLFKQIQEESKHRENSLTKEINLLSKEKENLQERVSAIRNSDLEKANTIKFLHYNQEKIIKELNEAAKHDSAEEYKRYRALQSYAQDKESAVNVLNSKVLRLDNEREMLEKQLLTVSKFSEAHGSGYNPILAPKVVSTREIELARKVRELEKELQQQQTPQQSDKQLSLERVNSVEQTIRQSSLDVNSPFSPSRPVSDGNTTSSPTPSPSADLERIKRLQEQRRQLKEMVTTREQQIHQLDQCTKDLTMELEKAIRSRDEIENQFVVDRETFIMDHNKEMDELVMNNTELQDKLQECSNDVMILRKQLTELEQSRALPTESSNIEEEAVLLQNQLSVLENKYRRIHKESLSTESLFSQWCAPDQHVTVDSNDKVMQLELELSYTRDDLREALEQVDAFQIRNEKLKLDYQKSRNDVDRLICQRERATDEKKKAEDTEKEMREAFKELSEQISRYSNLDKELKNQKEKYITTKESLTSKIEHQNAEIERLRTFEMKALQVDPLKRELEHYKMNGNGNSAASPPAPSNQEDKELINALSREIAGLKDELSILEQVNKKKDRLIKRLDARDSINSPKLSNPSSLEYSSVLPRPNAKYSQTKISPTRHMSSSSSSNSSQLMSYDDSYSVNNNNNSKIQTPNIHGSLTLPRPVKHRSKLPLCDRMDEL</sequence>
<proteinExistence type="predicted"/>
<dbReference type="EMBL" id="JAKMXF010000111">
    <property type="protein sequence ID" value="KAI6657270.1"/>
    <property type="molecule type" value="Genomic_DNA"/>
</dbReference>
<protein>
    <submittedName>
        <fullName evidence="3">Uncharacterized protein</fullName>
    </submittedName>
</protein>
<feature type="compositionally biased region" description="Polar residues" evidence="2">
    <location>
        <begin position="708"/>
        <end position="720"/>
    </location>
</feature>
<dbReference type="AlphaFoldDB" id="A0AAV7K8V7"/>
<feature type="region of interest" description="Disordered" evidence="2">
    <location>
        <begin position="268"/>
        <end position="287"/>
    </location>
</feature>
<keyword evidence="1" id="KW-0175">Coiled coil</keyword>
<evidence type="ECO:0000313" key="4">
    <source>
        <dbReference type="Proteomes" id="UP001165289"/>
    </source>
</evidence>
<feature type="coiled-coil region" evidence="1">
    <location>
        <begin position="489"/>
        <end position="582"/>
    </location>
</feature>
<organism evidence="3 4">
    <name type="scientific">Oopsacas minuta</name>
    <dbReference type="NCBI Taxonomy" id="111878"/>
    <lineage>
        <taxon>Eukaryota</taxon>
        <taxon>Metazoa</taxon>
        <taxon>Porifera</taxon>
        <taxon>Hexactinellida</taxon>
        <taxon>Hexasterophora</taxon>
        <taxon>Lyssacinosida</taxon>
        <taxon>Leucopsacidae</taxon>
        <taxon>Oopsacas</taxon>
    </lineage>
</organism>
<evidence type="ECO:0000256" key="1">
    <source>
        <dbReference type="SAM" id="Coils"/>
    </source>
</evidence>
<feature type="compositionally biased region" description="Polar residues" evidence="2">
    <location>
        <begin position="684"/>
        <end position="698"/>
    </location>
</feature>
<dbReference type="Proteomes" id="UP001165289">
    <property type="component" value="Unassembled WGS sequence"/>
</dbReference>
<gene>
    <name evidence="3" type="ORF">LOD99_17</name>
</gene>
<evidence type="ECO:0000256" key="2">
    <source>
        <dbReference type="SAM" id="MobiDB-lite"/>
    </source>
</evidence>
<keyword evidence="4" id="KW-1185">Reference proteome</keyword>
<feature type="region of interest" description="Disordered" evidence="2">
    <location>
        <begin position="684"/>
        <end position="761"/>
    </location>
</feature>